<sequence length="68" mass="7790">MKASPRQYRFFWYIFLNFCLTILFSSIVQASTGSAINRGQASALTLLGLVAFALFIYLFLVIFVPERF</sequence>
<dbReference type="EMBL" id="MVGR01000003">
    <property type="protein sequence ID" value="OPF19378.1"/>
    <property type="molecule type" value="Genomic_DNA"/>
</dbReference>
<accession>A0A1V4BXE5</accession>
<proteinExistence type="predicted"/>
<organism evidence="2 3">
    <name type="scientific">Microcystis aeruginosa KW</name>
    <dbReference type="NCBI Taxonomy" id="1960155"/>
    <lineage>
        <taxon>Bacteria</taxon>
        <taxon>Bacillati</taxon>
        <taxon>Cyanobacteriota</taxon>
        <taxon>Cyanophyceae</taxon>
        <taxon>Oscillatoriophycideae</taxon>
        <taxon>Chroococcales</taxon>
        <taxon>Microcystaceae</taxon>
        <taxon>Microcystis</taxon>
    </lineage>
</organism>
<evidence type="ECO:0000313" key="3">
    <source>
        <dbReference type="Proteomes" id="UP000189835"/>
    </source>
</evidence>
<dbReference type="GO" id="GO:0008556">
    <property type="term" value="F:P-type potassium transmembrane transporter activity"/>
    <property type="evidence" value="ECO:0007669"/>
    <property type="project" value="InterPro"/>
</dbReference>
<feature type="transmembrane region" description="Helical" evidence="1">
    <location>
        <begin position="12"/>
        <end position="31"/>
    </location>
</feature>
<dbReference type="InterPro" id="IPR011726">
    <property type="entry name" value="KdpF"/>
</dbReference>
<evidence type="ECO:0000256" key="1">
    <source>
        <dbReference type="SAM" id="Phobius"/>
    </source>
</evidence>
<dbReference type="RefSeq" id="WP_079206621.1">
    <property type="nucleotide sequence ID" value="NZ_MVGR01000003.1"/>
</dbReference>
<comment type="caution">
    <text evidence="2">The sequence shown here is derived from an EMBL/GenBank/DDBJ whole genome shotgun (WGS) entry which is preliminary data.</text>
</comment>
<dbReference type="GO" id="GO:0005886">
    <property type="term" value="C:plasma membrane"/>
    <property type="evidence" value="ECO:0007669"/>
    <property type="project" value="InterPro"/>
</dbReference>
<dbReference type="Pfam" id="PF09604">
    <property type="entry name" value="Potass_KdpF"/>
    <property type="match status" value="1"/>
</dbReference>
<dbReference type="AlphaFoldDB" id="A0A1V4BXE5"/>
<keyword evidence="1" id="KW-0812">Transmembrane</keyword>
<reference evidence="2 3" key="1">
    <citation type="submission" date="2017-02" db="EMBL/GenBank/DDBJ databases">
        <title>Genome sequence of Microcystis aeruginosa KW.</title>
        <authorList>
            <person name="Oh H.-M."/>
            <person name="Ahn C.-Y."/>
            <person name="Jeong H."/>
            <person name="Srivastava A."/>
            <person name="Lee H.-G."/>
            <person name="Kang S.-R."/>
        </authorList>
    </citation>
    <scope>NUCLEOTIDE SEQUENCE [LARGE SCALE GENOMIC DNA]</scope>
    <source>
        <strain evidence="2 3">KW</strain>
    </source>
</reference>
<dbReference type="Proteomes" id="UP000189835">
    <property type="component" value="Unassembled WGS sequence"/>
</dbReference>
<gene>
    <name evidence="2" type="ORF">B1L04_08570</name>
</gene>
<keyword evidence="1" id="KW-0472">Membrane</keyword>
<feature type="transmembrane region" description="Helical" evidence="1">
    <location>
        <begin position="43"/>
        <end position="64"/>
    </location>
</feature>
<name>A0A1V4BXE5_MICAE</name>
<keyword evidence="1" id="KW-1133">Transmembrane helix</keyword>
<protein>
    <recommendedName>
        <fullName evidence="4">Potassium-transporting ATPase subunit F</fullName>
    </recommendedName>
</protein>
<evidence type="ECO:0000313" key="2">
    <source>
        <dbReference type="EMBL" id="OPF19378.1"/>
    </source>
</evidence>
<evidence type="ECO:0008006" key="4">
    <source>
        <dbReference type="Google" id="ProtNLM"/>
    </source>
</evidence>